<dbReference type="EMBL" id="JABEZX010000005">
    <property type="protein sequence ID" value="MBA0555714.1"/>
    <property type="molecule type" value="Genomic_DNA"/>
</dbReference>
<organism evidence="1 2">
    <name type="scientific">Gossypium lobatum</name>
    <dbReference type="NCBI Taxonomy" id="34289"/>
    <lineage>
        <taxon>Eukaryota</taxon>
        <taxon>Viridiplantae</taxon>
        <taxon>Streptophyta</taxon>
        <taxon>Embryophyta</taxon>
        <taxon>Tracheophyta</taxon>
        <taxon>Spermatophyta</taxon>
        <taxon>Magnoliopsida</taxon>
        <taxon>eudicotyledons</taxon>
        <taxon>Gunneridae</taxon>
        <taxon>Pentapetalae</taxon>
        <taxon>rosids</taxon>
        <taxon>malvids</taxon>
        <taxon>Malvales</taxon>
        <taxon>Malvaceae</taxon>
        <taxon>Malvoideae</taxon>
        <taxon>Gossypium</taxon>
    </lineage>
</organism>
<proteinExistence type="predicted"/>
<evidence type="ECO:0000313" key="1">
    <source>
        <dbReference type="EMBL" id="MBA0555714.1"/>
    </source>
</evidence>
<reference evidence="1 2" key="1">
    <citation type="journal article" date="2019" name="Genome Biol. Evol.">
        <title>Insights into the evolution of the New World diploid cottons (Gossypium, subgenus Houzingenia) based on genome sequencing.</title>
        <authorList>
            <person name="Grover C.E."/>
            <person name="Arick M.A. 2nd"/>
            <person name="Thrash A."/>
            <person name="Conover J.L."/>
            <person name="Sanders W.S."/>
            <person name="Peterson D.G."/>
            <person name="Frelichowski J.E."/>
            <person name="Scheffler J.A."/>
            <person name="Scheffler B.E."/>
            <person name="Wendel J.F."/>
        </authorList>
    </citation>
    <scope>NUCLEOTIDE SEQUENCE [LARGE SCALE GENOMIC DNA]</scope>
    <source>
        <strain evidence="1">157</strain>
        <tissue evidence="1">Leaf</tissue>
    </source>
</reference>
<comment type="caution">
    <text evidence="1">The sequence shown here is derived from an EMBL/GenBank/DDBJ whole genome shotgun (WGS) entry which is preliminary data.</text>
</comment>
<feature type="non-terminal residue" evidence="1">
    <location>
        <position position="42"/>
    </location>
</feature>
<dbReference type="AlphaFoldDB" id="A0A7J8LTE6"/>
<dbReference type="Proteomes" id="UP000593572">
    <property type="component" value="Unassembled WGS sequence"/>
</dbReference>
<gene>
    <name evidence="1" type="ORF">Golob_025874</name>
</gene>
<protein>
    <submittedName>
        <fullName evidence="1">Uncharacterized protein</fullName>
    </submittedName>
</protein>
<keyword evidence="2" id="KW-1185">Reference proteome</keyword>
<evidence type="ECO:0000313" key="2">
    <source>
        <dbReference type="Proteomes" id="UP000593572"/>
    </source>
</evidence>
<sequence length="42" mass="4628">MTRNLRGRRGLPHTTCLQWRVSLNQVLGTALSGSRASSPMFA</sequence>
<name>A0A7J8LTE6_9ROSI</name>
<accession>A0A7J8LTE6</accession>